<evidence type="ECO:0000256" key="2">
    <source>
        <dbReference type="ARBA" id="ARBA00022692"/>
    </source>
</evidence>
<evidence type="ECO:0000256" key="5">
    <source>
        <dbReference type="ARBA" id="ARBA00022989"/>
    </source>
</evidence>
<dbReference type="SUPFAM" id="SSF52058">
    <property type="entry name" value="L domain-like"/>
    <property type="match status" value="1"/>
</dbReference>
<comment type="subcellular location">
    <subcellularLocation>
        <location evidence="7">Endomembrane system</location>
        <topology evidence="7">Single-pass type I membrane protein</topology>
    </subcellularLocation>
</comment>
<feature type="signal peptide" evidence="10">
    <location>
        <begin position="1"/>
        <end position="23"/>
    </location>
</feature>
<dbReference type="PANTHER" id="PTHR46084">
    <property type="entry name" value="PROTEIN MALE DISCOVERER 2"/>
    <property type="match status" value="1"/>
</dbReference>
<evidence type="ECO:0000313" key="12">
    <source>
        <dbReference type="EMBL" id="CAK9141873.1"/>
    </source>
</evidence>
<comment type="caution">
    <text evidence="12">The sequence shown here is derived from an EMBL/GenBank/DDBJ whole genome shotgun (WGS) entry which is preliminary data.</text>
</comment>
<dbReference type="Pfam" id="PF07714">
    <property type="entry name" value="PK_Tyr_Ser-Thr"/>
    <property type="match status" value="1"/>
</dbReference>
<dbReference type="InterPro" id="IPR013210">
    <property type="entry name" value="LRR_N_plant-typ"/>
</dbReference>
<keyword evidence="5 9" id="KW-1133">Transmembrane helix</keyword>
<keyword evidence="3 10" id="KW-0732">Signal</keyword>
<feature type="transmembrane region" description="Helical" evidence="9">
    <location>
        <begin position="289"/>
        <end position="311"/>
    </location>
</feature>
<evidence type="ECO:0000256" key="10">
    <source>
        <dbReference type="SAM" id="SignalP"/>
    </source>
</evidence>
<dbReference type="GO" id="GO:0012505">
    <property type="term" value="C:endomembrane system"/>
    <property type="evidence" value="ECO:0007669"/>
    <property type="project" value="UniProtKB-SubCell"/>
</dbReference>
<keyword evidence="6 9" id="KW-0472">Membrane</keyword>
<protein>
    <recommendedName>
        <fullName evidence="11">Protein kinase domain-containing protein</fullName>
    </recommendedName>
</protein>
<gene>
    <name evidence="12" type="ORF">ILEXP_LOCUS9499</name>
</gene>
<name>A0ABC8RA63_9AQUA</name>
<feature type="compositionally biased region" description="Basic and acidic residues" evidence="8">
    <location>
        <begin position="267"/>
        <end position="281"/>
    </location>
</feature>
<dbReference type="PROSITE" id="PS51257">
    <property type="entry name" value="PROKAR_LIPOPROTEIN"/>
    <property type="match status" value="1"/>
</dbReference>
<dbReference type="PROSITE" id="PS50011">
    <property type="entry name" value="PROTEIN_KINASE_DOM"/>
    <property type="match status" value="1"/>
</dbReference>
<dbReference type="Pfam" id="PF08263">
    <property type="entry name" value="LRRNT_2"/>
    <property type="match status" value="1"/>
</dbReference>
<accession>A0ABC8RA63</accession>
<dbReference type="FunFam" id="3.80.10.10:FF:000400">
    <property type="entry name" value="Nuclear pore complex protein NUP107"/>
    <property type="match status" value="1"/>
</dbReference>
<dbReference type="Proteomes" id="UP001642360">
    <property type="component" value="Unassembled WGS sequence"/>
</dbReference>
<evidence type="ECO:0000313" key="13">
    <source>
        <dbReference type="Proteomes" id="UP001642360"/>
    </source>
</evidence>
<keyword evidence="13" id="KW-1185">Reference proteome</keyword>
<evidence type="ECO:0000256" key="7">
    <source>
        <dbReference type="ARBA" id="ARBA00046288"/>
    </source>
</evidence>
<dbReference type="Gene3D" id="1.10.510.10">
    <property type="entry name" value="Transferase(Phosphotransferase) domain 1"/>
    <property type="match status" value="1"/>
</dbReference>
<evidence type="ECO:0000256" key="9">
    <source>
        <dbReference type="SAM" id="Phobius"/>
    </source>
</evidence>
<feature type="chain" id="PRO_5044820646" description="Protein kinase domain-containing protein" evidence="10">
    <location>
        <begin position="24"/>
        <end position="660"/>
    </location>
</feature>
<keyword evidence="1" id="KW-0433">Leucine-rich repeat</keyword>
<dbReference type="Pfam" id="PF13855">
    <property type="entry name" value="LRR_8"/>
    <property type="match status" value="1"/>
</dbReference>
<evidence type="ECO:0000256" key="1">
    <source>
        <dbReference type="ARBA" id="ARBA00022614"/>
    </source>
</evidence>
<evidence type="ECO:0000259" key="11">
    <source>
        <dbReference type="PROSITE" id="PS50011"/>
    </source>
</evidence>
<dbReference type="InterPro" id="IPR011009">
    <property type="entry name" value="Kinase-like_dom_sf"/>
</dbReference>
<dbReference type="EMBL" id="CAUOFW020001181">
    <property type="protein sequence ID" value="CAK9141873.1"/>
    <property type="molecule type" value="Genomic_DNA"/>
</dbReference>
<dbReference type="Gene3D" id="3.30.200.20">
    <property type="entry name" value="Phosphorylase Kinase, domain 1"/>
    <property type="match status" value="1"/>
</dbReference>
<dbReference type="InterPro" id="IPR000719">
    <property type="entry name" value="Prot_kinase_dom"/>
</dbReference>
<keyword evidence="4" id="KW-0677">Repeat</keyword>
<evidence type="ECO:0000256" key="3">
    <source>
        <dbReference type="ARBA" id="ARBA00022729"/>
    </source>
</evidence>
<sequence length="660" mass="72977">MRPFSSFQVVLVSLGLFLVACDAFASNEVYALSTFKEAIYEDPFLVLSNWNALDADPCEWSGISCSFAGDFVVKINISGASLKGFLAPELSILTSLQELNLHGNYLIGVIPKEIGMLKNLKLLDLGMNRLSGPIPAELGNLTSIVKINLQSNGLTGRLPAELGNLKYLKELLLDRNKLQGAVPGSNGSDSAPKLQGLYVSSGNPTGFCRSSQLKIADFSYNFLTGSIPKCLGYLPSSSFQGNCLQDGDPKQRPTIQCGNAPPAKSHPGVEVKHRPVEDRSKHEAASKPAWLLALEIVTGVMVGSLFLVALLTTLQKCKKKPSIIIPWKKSASEKDHMAFCIDMELLKDVVRFSRQELEVACEDFSNIIGSSPDSLVYKGTMKGGPEIAVISLCIKEEHWTGYLELYFQREVADLARLNHENTGKLIGYCRESSPFTRMLVFDYASNGTLYEHLHYGEGCQLSWTRRMKIVLGIARGLRYLHSEFEPPFTISDLNSSAVYLTEDFSPKLVDFESWKTILSRPEQNSGAISNEGALCILANSLQGRHLDVQENIYAFGVLLLEIISGRPRYCKDKGCLVDWAKEYLELPEVMSYVVDPELKHFKYDELKVICEAVTLCIYPSPNNRVSMEELCTMLESRIDTSVSAELKASSLAWAELALSL</sequence>
<dbReference type="InterPro" id="IPR001245">
    <property type="entry name" value="Ser-Thr/Tyr_kinase_cat_dom"/>
</dbReference>
<dbReference type="AlphaFoldDB" id="A0ABC8RA63"/>
<reference evidence="12 13" key="1">
    <citation type="submission" date="2024-02" db="EMBL/GenBank/DDBJ databases">
        <authorList>
            <person name="Vignale AGUSTIN F."/>
            <person name="Sosa J E."/>
            <person name="Modenutti C."/>
        </authorList>
    </citation>
    <scope>NUCLEOTIDE SEQUENCE [LARGE SCALE GENOMIC DNA]</scope>
</reference>
<evidence type="ECO:0000256" key="4">
    <source>
        <dbReference type="ARBA" id="ARBA00022737"/>
    </source>
</evidence>
<dbReference type="SUPFAM" id="SSF56112">
    <property type="entry name" value="Protein kinase-like (PK-like)"/>
    <property type="match status" value="1"/>
</dbReference>
<dbReference type="PANTHER" id="PTHR46084:SF19">
    <property type="entry name" value="PROTEIN KINASE DOMAIN-CONTAINING PROTEIN"/>
    <property type="match status" value="1"/>
</dbReference>
<evidence type="ECO:0000256" key="6">
    <source>
        <dbReference type="ARBA" id="ARBA00023136"/>
    </source>
</evidence>
<evidence type="ECO:0000256" key="8">
    <source>
        <dbReference type="SAM" id="MobiDB-lite"/>
    </source>
</evidence>
<dbReference type="FunFam" id="3.30.200.20:FF:000489">
    <property type="entry name" value="Inactive receptor-like serine/threonine-protein kinase"/>
    <property type="match status" value="1"/>
</dbReference>
<dbReference type="Gene3D" id="3.80.10.10">
    <property type="entry name" value="Ribonuclease Inhibitor"/>
    <property type="match status" value="2"/>
</dbReference>
<dbReference type="InterPro" id="IPR001611">
    <property type="entry name" value="Leu-rich_rpt"/>
</dbReference>
<proteinExistence type="predicted"/>
<keyword evidence="2 9" id="KW-0812">Transmembrane</keyword>
<dbReference type="InterPro" id="IPR032675">
    <property type="entry name" value="LRR_dom_sf"/>
</dbReference>
<organism evidence="12 13">
    <name type="scientific">Ilex paraguariensis</name>
    <name type="common">yerba mate</name>
    <dbReference type="NCBI Taxonomy" id="185542"/>
    <lineage>
        <taxon>Eukaryota</taxon>
        <taxon>Viridiplantae</taxon>
        <taxon>Streptophyta</taxon>
        <taxon>Embryophyta</taxon>
        <taxon>Tracheophyta</taxon>
        <taxon>Spermatophyta</taxon>
        <taxon>Magnoliopsida</taxon>
        <taxon>eudicotyledons</taxon>
        <taxon>Gunneridae</taxon>
        <taxon>Pentapetalae</taxon>
        <taxon>asterids</taxon>
        <taxon>campanulids</taxon>
        <taxon>Aquifoliales</taxon>
        <taxon>Aquifoliaceae</taxon>
        <taxon>Ilex</taxon>
    </lineage>
</organism>
<feature type="domain" description="Protein kinase" evidence="11">
    <location>
        <begin position="362"/>
        <end position="638"/>
    </location>
</feature>
<feature type="region of interest" description="Disordered" evidence="8">
    <location>
        <begin position="250"/>
        <end position="281"/>
    </location>
</feature>